<dbReference type="Pfam" id="PF00589">
    <property type="entry name" value="Phage_integrase"/>
    <property type="match status" value="1"/>
</dbReference>
<dbReference type="PANTHER" id="PTHR30349:SF64">
    <property type="entry name" value="PROPHAGE INTEGRASE INTD-RELATED"/>
    <property type="match status" value="1"/>
</dbReference>
<dbReference type="Gene3D" id="1.10.150.130">
    <property type="match status" value="1"/>
</dbReference>
<evidence type="ECO:0000256" key="3">
    <source>
        <dbReference type="ARBA" id="ARBA00023172"/>
    </source>
</evidence>
<accession>A0A412CH02</accession>
<organism evidence="7 8">
    <name type="scientific">Megamonas rupellensis</name>
    <dbReference type="NCBI Taxonomy" id="491921"/>
    <lineage>
        <taxon>Bacteria</taxon>
        <taxon>Bacillati</taxon>
        <taxon>Bacillota</taxon>
        <taxon>Negativicutes</taxon>
        <taxon>Selenomonadales</taxon>
        <taxon>Selenomonadaceae</taxon>
        <taxon>Megamonas</taxon>
    </lineage>
</organism>
<dbReference type="PROSITE" id="PS51900">
    <property type="entry name" value="CB"/>
    <property type="match status" value="1"/>
</dbReference>
<keyword evidence="3" id="KW-0233">DNA recombination</keyword>
<dbReference type="InterPro" id="IPR044068">
    <property type="entry name" value="CB"/>
</dbReference>
<dbReference type="RefSeq" id="WP_118035584.1">
    <property type="nucleotide sequence ID" value="NZ_QRTP01000004.1"/>
</dbReference>
<protein>
    <submittedName>
        <fullName evidence="7">Site-specific integrase</fullName>
    </submittedName>
</protein>
<evidence type="ECO:0000256" key="1">
    <source>
        <dbReference type="ARBA" id="ARBA00008857"/>
    </source>
</evidence>
<comment type="similarity">
    <text evidence="1">Belongs to the 'phage' integrase family.</text>
</comment>
<name>A0A412CH02_9FIRM</name>
<evidence type="ECO:0000313" key="7">
    <source>
        <dbReference type="EMBL" id="RGQ85518.1"/>
    </source>
</evidence>
<sequence length="394" mass="46373">MARIHERLTKTKGKTYWFIIDVGRDDTGKRIRIKRCGFTKKSDAKKAMAEIESQYYAGKVFAKPKDITFAYYVQEIWFKEYQHYTKISTQKGIQYLLKALISFWGQDVKLKHITSLNIQTYIQNMLDMGKKRKTITKNLSYIKMIFKHALKNNIITNNPCENIDLPKMTLVEKTKLLQQKPKPLYLEKEDLLTFLNEAKNDAYAYPYYYMVYFLIYTGARLGEVCAMEWDNFNIKNKTIKITQNIYGCSQKNYYVQTPKTKNSIREISISQSFIDVMKEWRLIQNKQKIKNANNWDRTYNFIFTSRYYPGKPILTCNLYGFIKKIAKKIGLSWIHPHTFRHTHTSLLAAAGESLEVIQDRLGHTNDSTTRQIYLHITKSRKVDAASKFDAYLNS</sequence>
<evidence type="ECO:0000256" key="4">
    <source>
        <dbReference type="PROSITE-ProRule" id="PRU01248"/>
    </source>
</evidence>
<evidence type="ECO:0000256" key="2">
    <source>
        <dbReference type="ARBA" id="ARBA00023125"/>
    </source>
</evidence>
<dbReference type="GO" id="GO:0006310">
    <property type="term" value="P:DNA recombination"/>
    <property type="evidence" value="ECO:0007669"/>
    <property type="project" value="UniProtKB-KW"/>
</dbReference>
<dbReference type="InterPro" id="IPR011010">
    <property type="entry name" value="DNA_brk_join_enz"/>
</dbReference>
<dbReference type="GO" id="GO:0015074">
    <property type="term" value="P:DNA integration"/>
    <property type="evidence" value="ECO:0007669"/>
    <property type="project" value="InterPro"/>
</dbReference>
<reference evidence="7 8" key="1">
    <citation type="submission" date="2018-08" db="EMBL/GenBank/DDBJ databases">
        <title>A genome reference for cultivated species of the human gut microbiota.</title>
        <authorList>
            <person name="Zou Y."/>
            <person name="Xue W."/>
            <person name="Luo G."/>
        </authorList>
    </citation>
    <scope>NUCLEOTIDE SEQUENCE [LARGE SCALE GENOMIC DNA]</scope>
    <source>
        <strain evidence="7 8">AF27-12</strain>
    </source>
</reference>
<dbReference type="InterPro" id="IPR028259">
    <property type="entry name" value="AP2-like_int_N"/>
</dbReference>
<proteinExistence type="inferred from homology"/>
<dbReference type="InterPro" id="IPR013762">
    <property type="entry name" value="Integrase-like_cat_sf"/>
</dbReference>
<dbReference type="InterPro" id="IPR002104">
    <property type="entry name" value="Integrase_catalytic"/>
</dbReference>
<gene>
    <name evidence="7" type="ORF">DWY77_02615</name>
</gene>
<comment type="caution">
    <text evidence="7">The sequence shown here is derived from an EMBL/GenBank/DDBJ whole genome shotgun (WGS) entry which is preliminary data.</text>
</comment>
<keyword evidence="2 4" id="KW-0238">DNA-binding</keyword>
<dbReference type="EMBL" id="QRTP01000004">
    <property type="protein sequence ID" value="RGQ85518.1"/>
    <property type="molecule type" value="Genomic_DNA"/>
</dbReference>
<evidence type="ECO:0000259" key="5">
    <source>
        <dbReference type="PROSITE" id="PS51898"/>
    </source>
</evidence>
<dbReference type="InterPro" id="IPR050090">
    <property type="entry name" value="Tyrosine_recombinase_XerCD"/>
</dbReference>
<dbReference type="GO" id="GO:0003677">
    <property type="term" value="F:DNA binding"/>
    <property type="evidence" value="ECO:0007669"/>
    <property type="project" value="UniProtKB-UniRule"/>
</dbReference>
<dbReference type="AlphaFoldDB" id="A0A412CH02"/>
<feature type="domain" description="Tyr recombinase" evidence="5">
    <location>
        <begin position="179"/>
        <end position="386"/>
    </location>
</feature>
<dbReference type="Gene3D" id="1.10.443.10">
    <property type="entry name" value="Intergrase catalytic core"/>
    <property type="match status" value="1"/>
</dbReference>
<evidence type="ECO:0000313" key="8">
    <source>
        <dbReference type="Proteomes" id="UP000286147"/>
    </source>
</evidence>
<dbReference type="Pfam" id="PF13102">
    <property type="entry name" value="Phage_int_SAM_5"/>
    <property type="match status" value="1"/>
</dbReference>
<dbReference type="Proteomes" id="UP000286147">
    <property type="component" value="Unassembled WGS sequence"/>
</dbReference>
<evidence type="ECO:0000259" key="6">
    <source>
        <dbReference type="PROSITE" id="PS51900"/>
    </source>
</evidence>
<dbReference type="InterPro" id="IPR025269">
    <property type="entry name" value="SAM-like_dom"/>
</dbReference>
<dbReference type="PROSITE" id="PS51898">
    <property type="entry name" value="TYR_RECOMBINASE"/>
    <property type="match status" value="1"/>
</dbReference>
<dbReference type="Pfam" id="PF14657">
    <property type="entry name" value="Arm-DNA-bind_4"/>
    <property type="match status" value="1"/>
</dbReference>
<dbReference type="CDD" id="cd01189">
    <property type="entry name" value="INT_ICEBs1_C_like"/>
    <property type="match status" value="1"/>
</dbReference>
<dbReference type="InterPro" id="IPR010998">
    <property type="entry name" value="Integrase_recombinase_N"/>
</dbReference>
<dbReference type="SUPFAM" id="SSF56349">
    <property type="entry name" value="DNA breaking-rejoining enzymes"/>
    <property type="match status" value="1"/>
</dbReference>
<dbReference type="PANTHER" id="PTHR30349">
    <property type="entry name" value="PHAGE INTEGRASE-RELATED"/>
    <property type="match status" value="1"/>
</dbReference>
<feature type="domain" description="Core-binding (CB)" evidence="6">
    <location>
        <begin position="72"/>
        <end position="150"/>
    </location>
</feature>